<dbReference type="GO" id="GO:0008168">
    <property type="term" value="F:methyltransferase activity"/>
    <property type="evidence" value="ECO:0007669"/>
    <property type="project" value="UniProtKB-KW"/>
</dbReference>
<protein>
    <submittedName>
        <fullName evidence="2">SAM-dependent methyltransferase</fullName>
    </submittedName>
</protein>
<dbReference type="Pfam" id="PF08242">
    <property type="entry name" value="Methyltransf_12"/>
    <property type="match status" value="1"/>
</dbReference>
<evidence type="ECO:0000259" key="1">
    <source>
        <dbReference type="Pfam" id="PF08242"/>
    </source>
</evidence>
<dbReference type="CDD" id="cd02440">
    <property type="entry name" value="AdoMet_MTases"/>
    <property type="match status" value="1"/>
</dbReference>
<dbReference type="GO" id="GO:0032259">
    <property type="term" value="P:methylation"/>
    <property type="evidence" value="ECO:0007669"/>
    <property type="project" value="UniProtKB-KW"/>
</dbReference>
<name>A0ABX2A740_9MICO</name>
<sequence length="234" mass="25372">MSYDQIAEFYDLVAARQSLSTGPALADVLRGLPMTDAPVVEVGAGTGRVTRTIAAAIADVDILAVEPSAPMRAVLTSRAWADPDLRARVTVSARSAPDLDLPGRILCAVVFGVAGHLERPERTELWRRLSQRLVPGGCLVVELMGSARAMPPTRTVHETVGRLTYEWWVSAEPVGDGVVRHVNWWRVLEGDRVCREVGDEHLWHVLEPEELAAESGLRARTVGTGADSLVVLEA</sequence>
<comment type="caution">
    <text evidence="2">The sequence shown here is derived from an EMBL/GenBank/DDBJ whole genome shotgun (WGS) entry which is preliminary data.</text>
</comment>
<accession>A0ABX2A740</accession>
<keyword evidence="3" id="KW-1185">Reference proteome</keyword>
<organism evidence="2 3">
    <name type="scientific">Isoptericola halotolerans</name>
    <dbReference type="NCBI Taxonomy" id="300560"/>
    <lineage>
        <taxon>Bacteria</taxon>
        <taxon>Bacillati</taxon>
        <taxon>Actinomycetota</taxon>
        <taxon>Actinomycetes</taxon>
        <taxon>Micrococcales</taxon>
        <taxon>Promicromonosporaceae</taxon>
        <taxon>Isoptericola</taxon>
    </lineage>
</organism>
<evidence type="ECO:0000313" key="2">
    <source>
        <dbReference type="EMBL" id="NOV98680.1"/>
    </source>
</evidence>
<keyword evidence="2" id="KW-0808">Transferase</keyword>
<dbReference type="EMBL" id="JABEZU010000004">
    <property type="protein sequence ID" value="NOV98680.1"/>
    <property type="molecule type" value="Genomic_DNA"/>
</dbReference>
<feature type="domain" description="Methyltransferase type 12" evidence="1">
    <location>
        <begin position="40"/>
        <end position="139"/>
    </location>
</feature>
<keyword evidence="2" id="KW-0489">Methyltransferase</keyword>
<dbReference type="Proteomes" id="UP000757540">
    <property type="component" value="Unassembled WGS sequence"/>
</dbReference>
<gene>
    <name evidence="2" type="ORF">HDG69_003275</name>
</gene>
<dbReference type="RefSeq" id="WP_216645788.1">
    <property type="nucleotide sequence ID" value="NZ_BAAAML010000003.1"/>
</dbReference>
<proteinExistence type="predicted"/>
<evidence type="ECO:0000313" key="3">
    <source>
        <dbReference type="Proteomes" id="UP000757540"/>
    </source>
</evidence>
<dbReference type="InterPro" id="IPR013217">
    <property type="entry name" value="Methyltransf_12"/>
</dbReference>
<reference evidence="2 3" key="1">
    <citation type="submission" date="2020-05" db="EMBL/GenBank/DDBJ databases">
        <title>Genomic Encyclopedia of Type Strains, Phase III (KMG-III): the genomes of soil and plant-associated and newly described type strains.</title>
        <authorList>
            <person name="Whitman W."/>
        </authorList>
    </citation>
    <scope>NUCLEOTIDE SEQUENCE [LARGE SCALE GENOMIC DNA]</scope>
    <source>
        <strain evidence="2 3">KCTC 19046</strain>
    </source>
</reference>